<organism evidence="1 2">
    <name type="scientific">Streptomyces spiramenti</name>
    <dbReference type="NCBI Taxonomy" id="2720606"/>
    <lineage>
        <taxon>Bacteria</taxon>
        <taxon>Bacillati</taxon>
        <taxon>Actinomycetota</taxon>
        <taxon>Actinomycetes</taxon>
        <taxon>Kitasatosporales</taxon>
        <taxon>Streptomycetaceae</taxon>
        <taxon>Streptomyces</taxon>
    </lineage>
</organism>
<reference evidence="1 2" key="1">
    <citation type="submission" date="2020-03" db="EMBL/GenBank/DDBJ databases">
        <title>Draft genome of Streptomyces sp. ventii, isolated from the Axial Seamount in the Pacific Ocean, and resequencing of the two type strains Streptomyces lonarensis strain NCL 716 and Streptomyces bohaiensis strain 11A07.</title>
        <authorList>
            <person name="Loughran R.M."/>
            <person name="Pfannmuller K.M."/>
            <person name="Wasson B.J."/>
            <person name="Deadmond M.C."/>
            <person name="Paddock B.E."/>
            <person name="Koyack M.J."/>
            <person name="Gallegos D.A."/>
            <person name="Mitchell E.A."/>
            <person name="Ushijima B."/>
            <person name="Saw J.H."/>
            <person name="Mcphail K.L."/>
            <person name="Videau P."/>
        </authorList>
    </citation>
    <scope>NUCLEOTIDE SEQUENCE [LARGE SCALE GENOMIC DNA]</scope>
    <source>
        <strain evidence="2">5675061</strain>
    </source>
</reference>
<dbReference type="InterPro" id="IPR011990">
    <property type="entry name" value="TPR-like_helical_dom_sf"/>
</dbReference>
<sequence>MLRRAFMTGGPATLAALTQRGGSASAAAPPIRVGETEAVALEDTVRRIRLLDDRHGADDLYRRAGRSLAAAHLLLDAGTARRAISDRIHGGAGELALSVGWLAHDSGRWDEARSHYAEALATARMNGDVALEAHAFCNSAFLARDTGRPRESVRAAQAGQQAAHRHSSHRLRSLLAVREAGGWAGLGDRAACEEALGRARDHFDRGTRPDDPEWMSFYGEAELAGLEAQCWSALGDYARAAESARQAVRLQDPHFVRNTALFSAELAGDLAGCDRPAEAAATGLRSLELLAQVRSSRITTMLRQTARRLVPHRREPEVGAFLGRLDAAR</sequence>
<evidence type="ECO:0000313" key="1">
    <source>
        <dbReference type="EMBL" id="NJP68022.1"/>
    </source>
</evidence>
<dbReference type="Proteomes" id="UP000746503">
    <property type="component" value="Unassembled WGS sequence"/>
</dbReference>
<proteinExistence type="predicted"/>
<evidence type="ECO:0008006" key="3">
    <source>
        <dbReference type="Google" id="ProtNLM"/>
    </source>
</evidence>
<keyword evidence="2" id="KW-1185">Reference proteome</keyword>
<dbReference type="Gene3D" id="1.25.40.10">
    <property type="entry name" value="Tetratricopeptide repeat domain"/>
    <property type="match status" value="1"/>
</dbReference>
<gene>
    <name evidence="1" type="ORF">HCJ92_17365</name>
</gene>
<name>A0ABX1AUT3_9ACTN</name>
<accession>A0ABX1AUT3</accession>
<evidence type="ECO:0000313" key="2">
    <source>
        <dbReference type="Proteomes" id="UP000746503"/>
    </source>
</evidence>
<dbReference type="EMBL" id="JAAVJB010000160">
    <property type="protein sequence ID" value="NJP68022.1"/>
    <property type="molecule type" value="Genomic_DNA"/>
</dbReference>
<dbReference type="SUPFAM" id="SSF48452">
    <property type="entry name" value="TPR-like"/>
    <property type="match status" value="1"/>
</dbReference>
<protein>
    <recommendedName>
        <fullName evidence="3">Tetratricopeptide repeat protein</fullName>
    </recommendedName>
</protein>
<comment type="caution">
    <text evidence="1">The sequence shown here is derived from an EMBL/GenBank/DDBJ whole genome shotgun (WGS) entry which is preliminary data.</text>
</comment>